<organism evidence="2 3">
    <name type="scientific">Lithohypha guttulata</name>
    <dbReference type="NCBI Taxonomy" id="1690604"/>
    <lineage>
        <taxon>Eukaryota</taxon>
        <taxon>Fungi</taxon>
        <taxon>Dikarya</taxon>
        <taxon>Ascomycota</taxon>
        <taxon>Pezizomycotina</taxon>
        <taxon>Eurotiomycetes</taxon>
        <taxon>Chaetothyriomycetidae</taxon>
        <taxon>Chaetothyriales</taxon>
        <taxon>Trichomeriaceae</taxon>
        <taxon>Lithohypha</taxon>
    </lineage>
</organism>
<dbReference type="PANTHER" id="PTHR42336:SF1">
    <property type="entry name" value="ALKYL HYDROPEROXIDE REDUCTASE SUBUNIT C_ THIOL SPECIFIC ANTIOXIDANT DOMAIN-CONTAINING PROTEIN"/>
    <property type="match status" value="1"/>
</dbReference>
<dbReference type="PROSITE" id="PS51352">
    <property type="entry name" value="THIOREDOXIN_2"/>
    <property type="match status" value="1"/>
</dbReference>
<dbReference type="EMBL" id="JAVRRG010000001">
    <property type="protein sequence ID" value="KAK5102506.1"/>
    <property type="molecule type" value="Genomic_DNA"/>
</dbReference>
<dbReference type="SUPFAM" id="SSF52833">
    <property type="entry name" value="Thioredoxin-like"/>
    <property type="match status" value="1"/>
</dbReference>
<dbReference type="Proteomes" id="UP001345013">
    <property type="component" value="Unassembled WGS sequence"/>
</dbReference>
<proteinExistence type="predicted"/>
<dbReference type="Pfam" id="PF00578">
    <property type="entry name" value="AhpC-TSA"/>
    <property type="match status" value="1"/>
</dbReference>
<gene>
    <name evidence="2" type="ORF">LTR24_000065</name>
</gene>
<protein>
    <recommendedName>
        <fullName evidence="1">Thioredoxin domain-containing protein</fullName>
    </recommendedName>
</protein>
<dbReference type="InterPro" id="IPR013766">
    <property type="entry name" value="Thioredoxin_domain"/>
</dbReference>
<accession>A0ABR0KPP8</accession>
<dbReference type="InterPro" id="IPR036249">
    <property type="entry name" value="Thioredoxin-like_sf"/>
</dbReference>
<name>A0ABR0KPP8_9EURO</name>
<dbReference type="InterPro" id="IPR000866">
    <property type="entry name" value="AhpC/TSA"/>
</dbReference>
<keyword evidence="3" id="KW-1185">Reference proteome</keyword>
<sequence>MTFQQELSSWNPFLKPQNAVQKVPEVGTQAPSTPQLKLPRSDGKPVIMAFMRHCGCPFTEKVIVKLREMAEQNPEVQYIGISHSNQLATNNWLKDVGGAGKVEMVVDDSQESFSMYGLGISSLWAVLNPSSLSAAINLGKTEGYSVRPTESGSRWQEAGVFALDANGKIVYSHKAQTSDDLGDLEAALKSVQATPRAQF</sequence>
<reference evidence="2 3" key="1">
    <citation type="submission" date="2023-08" db="EMBL/GenBank/DDBJ databases">
        <title>Black Yeasts Isolated from many extreme environments.</title>
        <authorList>
            <person name="Coleine C."/>
            <person name="Stajich J.E."/>
            <person name="Selbmann L."/>
        </authorList>
    </citation>
    <scope>NUCLEOTIDE SEQUENCE [LARGE SCALE GENOMIC DNA]</scope>
    <source>
        <strain evidence="2 3">CCFEE 5885</strain>
    </source>
</reference>
<dbReference type="Gene3D" id="3.40.30.10">
    <property type="entry name" value="Glutaredoxin"/>
    <property type="match status" value="1"/>
</dbReference>
<dbReference type="PANTHER" id="PTHR42336">
    <property type="entry name" value="THIOREDOXIN DOMAIN-CONTAINING PROTEIN-RELATED"/>
    <property type="match status" value="1"/>
</dbReference>
<evidence type="ECO:0000313" key="3">
    <source>
        <dbReference type="Proteomes" id="UP001345013"/>
    </source>
</evidence>
<evidence type="ECO:0000259" key="1">
    <source>
        <dbReference type="PROSITE" id="PS51352"/>
    </source>
</evidence>
<evidence type="ECO:0000313" key="2">
    <source>
        <dbReference type="EMBL" id="KAK5102506.1"/>
    </source>
</evidence>
<feature type="domain" description="Thioredoxin" evidence="1">
    <location>
        <begin position="24"/>
        <end position="193"/>
    </location>
</feature>
<comment type="caution">
    <text evidence="2">The sequence shown here is derived from an EMBL/GenBank/DDBJ whole genome shotgun (WGS) entry which is preliminary data.</text>
</comment>